<dbReference type="PANTHER" id="PTHR37981">
    <property type="entry name" value="LIPASE 2"/>
    <property type="match status" value="1"/>
</dbReference>
<dbReference type="Gene3D" id="3.40.50.1110">
    <property type="entry name" value="SGNH hydrolase"/>
    <property type="match status" value="1"/>
</dbReference>
<dbReference type="SUPFAM" id="SSF52266">
    <property type="entry name" value="SGNH hydrolase"/>
    <property type="match status" value="1"/>
</dbReference>
<evidence type="ECO:0000313" key="3">
    <source>
        <dbReference type="Proteomes" id="UP001165367"/>
    </source>
</evidence>
<dbReference type="InterPro" id="IPR037460">
    <property type="entry name" value="SEST-like"/>
</dbReference>
<protein>
    <recommendedName>
        <fullName evidence="4">SGNH hydrolase-type esterase domain-containing protein</fullName>
    </recommendedName>
</protein>
<evidence type="ECO:0000313" key="2">
    <source>
        <dbReference type="EMBL" id="MCG2618132.1"/>
    </source>
</evidence>
<feature type="chain" id="PRO_5045483595" description="SGNH hydrolase-type esterase domain-containing protein" evidence="1">
    <location>
        <begin position="23"/>
        <end position="522"/>
    </location>
</feature>
<dbReference type="InterPro" id="IPR036514">
    <property type="entry name" value="SGNH_hydro_sf"/>
</dbReference>
<keyword evidence="1" id="KW-0732">Signal</keyword>
<organism evidence="2 3">
    <name type="scientific">Terrimonas ginsenosidimutans</name>
    <dbReference type="NCBI Taxonomy" id="2908004"/>
    <lineage>
        <taxon>Bacteria</taxon>
        <taxon>Pseudomonadati</taxon>
        <taxon>Bacteroidota</taxon>
        <taxon>Chitinophagia</taxon>
        <taxon>Chitinophagales</taxon>
        <taxon>Chitinophagaceae</taxon>
        <taxon>Terrimonas</taxon>
    </lineage>
</organism>
<feature type="signal peptide" evidence="1">
    <location>
        <begin position="1"/>
        <end position="22"/>
    </location>
</feature>
<name>A0ABS9L0K6_9BACT</name>
<gene>
    <name evidence="2" type="ORF">LZZ85_27765</name>
</gene>
<proteinExistence type="predicted"/>
<dbReference type="RefSeq" id="WP_237877318.1">
    <property type="nucleotide sequence ID" value="NZ_JAKLTR010000034.1"/>
</dbReference>
<dbReference type="Proteomes" id="UP001165367">
    <property type="component" value="Unassembled WGS sequence"/>
</dbReference>
<comment type="caution">
    <text evidence="2">The sequence shown here is derived from an EMBL/GenBank/DDBJ whole genome shotgun (WGS) entry which is preliminary data.</text>
</comment>
<accession>A0ABS9L0K6</accession>
<dbReference type="PANTHER" id="PTHR37981:SF1">
    <property type="entry name" value="SGNH HYDROLASE-TYPE ESTERASE DOMAIN-CONTAINING PROTEIN"/>
    <property type="match status" value="1"/>
</dbReference>
<evidence type="ECO:0000256" key="1">
    <source>
        <dbReference type="SAM" id="SignalP"/>
    </source>
</evidence>
<keyword evidence="3" id="KW-1185">Reference proteome</keyword>
<sequence length="522" mass="57701">MKHFIPVLSLATLSVLSTAVSAQTPFTSFKQPFAPGQREASVSVELNGININNAKISVVYGTDSIEVVNAFILNKKNPAKFFETPADKKTASGSKAVATVIFPHGNKAANSRGKVFSPGTKVFYAWARTHTPAGASGEMTLNSEVKSFVVPRLLTIAYLGDSYAAGEGAKGDAWMNEKAHRSYHSGGELAIKKLKSDRKDLEIDYINVTSSGATVKDFFLQDQLVEPGKPAIKNEKQLEQVENWLKRKNYDGLDIMLADGGGNDVGFAMVVTDGLFSFFRDVKDNAELKNTVRRQLDQLPETFDLFMDAVESTVNLGRVVWFNYPNAMTGNPLPNGGYDANFCKDDLARVANLTDCWTMFENQISQTDWKFVHDEIFAKLNQKIAEAAQRHNWALVDIASKSIRKGICNCEGYFNTLRQSVLSQGDFNGTAHPNATGFREIYRDALANQLDASIDLFHKDFKEDLKERAIEAAKKKAKAAAALKAKIAKMTEIQQDQSKFNTELKKLKPVDTKIIEAAKPKK</sequence>
<dbReference type="EMBL" id="JAKLTR010000034">
    <property type="protein sequence ID" value="MCG2618132.1"/>
    <property type="molecule type" value="Genomic_DNA"/>
</dbReference>
<reference evidence="2" key="1">
    <citation type="submission" date="2022-01" db="EMBL/GenBank/DDBJ databases">
        <authorList>
            <person name="Jo J.-H."/>
            <person name="Im W.-T."/>
        </authorList>
    </citation>
    <scope>NUCLEOTIDE SEQUENCE</scope>
    <source>
        <strain evidence="2">NA20</strain>
    </source>
</reference>
<evidence type="ECO:0008006" key="4">
    <source>
        <dbReference type="Google" id="ProtNLM"/>
    </source>
</evidence>